<dbReference type="Proteomes" id="UP000244677">
    <property type="component" value="Chromosome"/>
</dbReference>
<feature type="transmembrane region" description="Helical" evidence="7">
    <location>
        <begin position="235"/>
        <end position="261"/>
    </location>
</feature>
<feature type="transmembrane region" description="Helical" evidence="7">
    <location>
        <begin position="281"/>
        <end position="300"/>
    </location>
</feature>
<keyword evidence="6 7" id="KW-0472">Membrane</keyword>
<dbReference type="PANTHER" id="PTHR43394">
    <property type="entry name" value="ATP-DEPENDENT PERMEASE MDL1, MITOCHONDRIAL"/>
    <property type="match status" value="1"/>
</dbReference>
<evidence type="ECO:0000256" key="3">
    <source>
        <dbReference type="ARBA" id="ARBA00022741"/>
    </source>
</evidence>
<dbReference type="InterPro" id="IPR036640">
    <property type="entry name" value="ABC1_TM_sf"/>
</dbReference>
<dbReference type="OrthoDB" id="9802264at2"/>
<dbReference type="InterPro" id="IPR003593">
    <property type="entry name" value="AAA+_ATPase"/>
</dbReference>
<evidence type="ECO:0000259" key="8">
    <source>
        <dbReference type="PROSITE" id="PS50893"/>
    </source>
</evidence>
<feature type="domain" description="ABC transporter" evidence="8">
    <location>
        <begin position="332"/>
        <end position="564"/>
    </location>
</feature>
<dbReference type="Gene3D" id="1.20.1560.10">
    <property type="entry name" value="ABC transporter type 1, transmembrane domain"/>
    <property type="match status" value="1"/>
</dbReference>
<dbReference type="InterPro" id="IPR027417">
    <property type="entry name" value="P-loop_NTPase"/>
</dbReference>
<dbReference type="SMART" id="SM00382">
    <property type="entry name" value="AAA"/>
    <property type="match status" value="1"/>
</dbReference>
<accession>A0A2S1LS25</accession>
<dbReference type="PROSITE" id="PS50929">
    <property type="entry name" value="ABC_TM1F"/>
    <property type="match status" value="1"/>
</dbReference>
<feature type="domain" description="ABC transmembrane type-1" evidence="9">
    <location>
        <begin position="21"/>
        <end position="301"/>
    </location>
</feature>
<dbReference type="KEGG" id="fki:FK004_15475"/>
<dbReference type="GO" id="GO:0005524">
    <property type="term" value="F:ATP binding"/>
    <property type="evidence" value="ECO:0007669"/>
    <property type="project" value="UniProtKB-KW"/>
</dbReference>
<dbReference type="EMBL" id="CP020919">
    <property type="protein sequence ID" value="AWG26524.1"/>
    <property type="molecule type" value="Genomic_DNA"/>
</dbReference>
<dbReference type="GO" id="GO:0015421">
    <property type="term" value="F:ABC-type oligopeptide transporter activity"/>
    <property type="evidence" value="ECO:0007669"/>
    <property type="project" value="TreeGrafter"/>
</dbReference>
<feature type="transmembrane region" description="Helical" evidence="7">
    <location>
        <begin position="158"/>
        <end position="177"/>
    </location>
</feature>
<dbReference type="InterPro" id="IPR011527">
    <property type="entry name" value="ABC1_TM_dom"/>
</dbReference>
<dbReference type="PANTHER" id="PTHR43394:SF1">
    <property type="entry name" value="ATP-BINDING CASSETTE SUB-FAMILY B MEMBER 10, MITOCHONDRIAL"/>
    <property type="match status" value="1"/>
</dbReference>
<reference evidence="10 11" key="1">
    <citation type="submission" date="2017-04" db="EMBL/GenBank/DDBJ databases">
        <title>Complete genome sequence of Flavobacterium kingsejong AJ004.</title>
        <authorList>
            <person name="Lee P.C."/>
        </authorList>
    </citation>
    <scope>NUCLEOTIDE SEQUENCE [LARGE SCALE GENOMIC DNA]</scope>
    <source>
        <strain evidence="10 11">AJ004</strain>
    </source>
</reference>
<evidence type="ECO:0000256" key="4">
    <source>
        <dbReference type="ARBA" id="ARBA00022840"/>
    </source>
</evidence>
<sequence>MKSNKKPNILHLLKPYRGVLALLLLFTLLSNAINLWLPKIIAQSIDAFSAGTFQFRPIIIEFTLAVFLILIFGFLQGIIQTYASEKVARDLRSRLSNTISRQSYAFIETANPSKLLTNLTADIDSIKMFVSQAIVAVVSSLFIIIGASILLFSINWELALCVIAIIPIIGITFYMVLRKVRALFVASRAVTDRLNKVITESILGAALIRVINSQQPEYQKFLESNTKAKEYGLSILGLFAGLIPVITFTANMAGLAILALGGHFVITGSMSLGDFAAFNSYLAMLIFPILVIGFMSNIMAQASASYSRITNILETPDAPETGTLTSPLTGAITLDRVNLSYGQTPVLKDISFTVQPGSKIAVIGPTAAGKTQLLYLLTGLIQPESGTITFDGHSISEYKSETFHSQTGFVFQDSIIFNMSIRENIAFSDTVTDASLQKAIATSELTTFIEELPEKLNTIVSERGSSLSGGQKQRIMLARALSLNPKILLLDDFTARVDQNTEEKILGNIRENYPGLTLLSVTQKIAAVAHYDQIILMMQGEIIAIGKHEDLLRTSPEYIQLYQSQQSTSNYEL</sequence>
<evidence type="ECO:0000256" key="6">
    <source>
        <dbReference type="ARBA" id="ARBA00023136"/>
    </source>
</evidence>
<evidence type="ECO:0000256" key="1">
    <source>
        <dbReference type="ARBA" id="ARBA00004651"/>
    </source>
</evidence>
<dbReference type="PROSITE" id="PS00211">
    <property type="entry name" value="ABC_TRANSPORTER_1"/>
    <property type="match status" value="1"/>
</dbReference>
<evidence type="ECO:0000256" key="2">
    <source>
        <dbReference type="ARBA" id="ARBA00022692"/>
    </source>
</evidence>
<keyword evidence="3" id="KW-0547">Nucleotide-binding</keyword>
<dbReference type="GO" id="GO:0005886">
    <property type="term" value="C:plasma membrane"/>
    <property type="evidence" value="ECO:0007669"/>
    <property type="project" value="UniProtKB-SubCell"/>
</dbReference>
<gene>
    <name evidence="10" type="ORF">FK004_15475</name>
</gene>
<dbReference type="SUPFAM" id="SSF90123">
    <property type="entry name" value="ABC transporter transmembrane region"/>
    <property type="match status" value="1"/>
</dbReference>
<evidence type="ECO:0000256" key="5">
    <source>
        <dbReference type="ARBA" id="ARBA00022989"/>
    </source>
</evidence>
<comment type="subcellular location">
    <subcellularLocation>
        <location evidence="1">Cell membrane</location>
        <topology evidence="1">Multi-pass membrane protein</topology>
    </subcellularLocation>
</comment>
<dbReference type="Pfam" id="PF00005">
    <property type="entry name" value="ABC_tran"/>
    <property type="match status" value="1"/>
</dbReference>
<keyword evidence="5 7" id="KW-1133">Transmembrane helix</keyword>
<evidence type="ECO:0000256" key="7">
    <source>
        <dbReference type="SAM" id="Phobius"/>
    </source>
</evidence>
<keyword evidence="2 7" id="KW-0812">Transmembrane</keyword>
<proteinExistence type="predicted"/>
<keyword evidence="11" id="KW-1185">Reference proteome</keyword>
<name>A0A2S1LS25_9FLAO</name>
<feature type="transmembrane region" description="Helical" evidence="7">
    <location>
        <begin position="58"/>
        <end position="79"/>
    </location>
</feature>
<keyword evidence="4 10" id="KW-0067">ATP-binding</keyword>
<dbReference type="AlphaFoldDB" id="A0A2S1LS25"/>
<dbReference type="Gene3D" id="3.40.50.300">
    <property type="entry name" value="P-loop containing nucleotide triphosphate hydrolases"/>
    <property type="match status" value="1"/>
</dbReference>
<dbReference type="PROSITE" id="PS50893">
    <property type="entry name" value="ABC_TRANSPORTER_2"/>
    <property type="match status" value="1"/>
</dbReference>
<dbReference type="SUPFAM" id="SSF52540">
    <property type="entry name" value="P-loop containing nucleoside triphosphate hydrolases"/>
    <property type="match status" value="1"/>
</dbReference>
<dbReference type="InterPro" id="IPR017871">
    <property type="entry name" value="ABC_transporter-like_CS"/>
</dbReference>
<feature type="transmembrane region" description="Helical" evidence="7">
    <location>
        <begin position="133"/>
        <end position="152"/>
    </location>
</feature>
<dbReference type="GO" id="GO:0016887">
    <property type="term" value="F:ATP hydrolysis activity"/>
    <property type="evidence" value="ECO:0007669"/>
    <property type="project" value="InterPro"/>
</dbReference>
<evidence type="ECO:0000259" key="9">
    <source>
        <dbReference type="PROSITE" id="PS50929"/>
    </source>
</evidence>
<dbReference type="Pfam" id="PF00664">
    <property type="entry name" value="ABC_membrane"/>
    <property type="match status" value="1"/>
</dbReference>
<dbReference type="InterPro" id="IPR003439">
    <property type="entry name" value="ABC_transporter-like_ATP-bd"/>
</dbReference>
<dbReference type="RefSeq" id="WP_108738038.1">
    <property type="nucleotide sequence ID" value="NZ_CP020919.1"/>
</dbReference>
<protein>
    <submittedName>
        <fullName evidence="10">ABC transporter ATP-binding protein</fullName>
    </submittedName>
</protein>
<evidence type="ECO:0000313" key="11">
    <source>
        <dbReference type="Proteomes" id="UP000244677"/>
    </source>
</evidence>
<evidence type="ECO:0000313" key="10">
    <source>
        <dbReference type="EMBL" id="AWG26524.1"/>
    </source>
</evidence>
<dbReference type="InterPro" id="IPR039421">
    <property type="entry name" value="Type_1_exporter"/>
</dbReference>
<organism evidence="10 11">
    <name type="scientific">Flavobacterium kingsejongi</name>
    <dbReference type="NCBI Taxonomy" id="1678728"/>
    <lineage>
        <taxon>Bacteria</taxon>
        <taxon>Pseudomonadati</taxon>
        <taxon>Bacteroidota</taxon>
        <taxon>Flavobacteriia</taxon>
        <taxon>Flavobacteriales</taxon>
        <taxon>Flavobacteriaceae</taxon>
        <taxon>Flavobacterium</taxon>
    </lineage>
</organism>